<feature type="repeat" description="PPR" evidence="3">
    <location>
        <begin position="313"/>
        <end position="347"/>
    </location>
</feature>
<feature type="repeat" description="PPR" evidence="3">
    <location>
        <begin position="212"/>
        <end position="246"/>
    </location>
</feature>
<dbReference type="Pfam" id="PF13041">
    <property type="entry name" value="PPR_2"/>
    <property type="match status" value="1"/>
</dbReference>
<dbReference type="OrthoDB" id="185373at2759"/>
<dbReference type="GO" id="GO:0003723">
    <property type="term" value="F:RNA binding"/>
    <property type="evidence" value="ECO:0007669"/>
    <property type="project" value="InterPro"/>
</dbReference>
<evidence type="ECO:0000313" key="5">
    <source>
        <dbReference type="Proteomes" id="UP000504608"/>
    </source>
</evidence>
<dbReference type="GeneID" id="111481984"/>
<dbReference type="PROSITE" id="PS51375">
    <property type="entry name" value="PPR"/>
    <property type="match status" value="4"/>
</dbReference>
<comment type="similarity">
    <text evidence="1">Belongs to the PPR family. PCMP-H subfamily.</text>
</comment>
<dbReference type="Pfam" id="PF20431">
    <property type="entry name" value="E_motif"/>
    <property type="match status" value="1"/>
</dbReference>
<dbReference type="Gene3D" id="1.25.40.10">
    <property type="entry name" value="Tetratricopeptide repeat domain"/>
    <property type="match status" value="3"/>
</dbReference>
<evidence type="ECO:0000256" key="1">
    <source>
        <dbReference type="ARBA" id="ARBA00006643"/>
    </source>
</evidence>
<dbReference type="GO" id="GO:0009451">
    <property type="term" value="P:RNA modification"/>
    <property type="evidence" value="ECO:0007669"/>
    <property type="project" value="InterPro"/>
</dbReference>
<dbReference type="Pfam" id="PF14432">
    <property type="entry name" value="DYW_deaminase"/>
    <property type="match status" value="1"/>
</dbReference>
<dbReference type="Pfam" id="PF12854">
    <property type="entry name" value="PPR_1"/>
    <property type="match status" value="1"/>
</dbReference>
<feature type="repeat" description="PPR" evidence="3">
    <location>
        <begin position="109"/>
        <end position="144"/>
    </location>
</feature>
<name>A0A6J1J7L0_CUCMA</name>
<dbReference type="AlphaFoldDB" id="A0A6J1J7L0"/>
<dbReference type="PANTHER" id="PTHR47926:SF461">
    <property type="entry name" value="PENTATRICOPEPTIDE REPEAT SUPERFAMILY PROTEIN"/>
    <property type="match status" value="1"/>
</dbReference>
<evidence type="ECO:0000256" key="3">
    <source>
        <dbReference type="PROSITE-ProRule" id="PRU00708"/>
    </source>
</evidence>
<dbReference type="FunFam" id="1.25.40.10:FF:000184">
    <property type="entry name" value="Pentatricopeptide repeat-containing protein, chloroplastic"/>
    <property type="match status" value="1"/>
</dbReference>
<dbReference type="InterPro" id="IPR032867">
    <property type="entry name" value="DYW_dom"/>
</dbReference>
<dbReference type="GO" id="GO:0008270">
    <property type="term" value="F:zinc ion binding"/>
    <property type="evidence" value="ECO:0007669"/>
    <property type="project" value="InterPro"/>
</dbReference>
<dbReference type="InterPro" id="IPR002885">
    <property type="entry name" value="PPR_rpt"/>
</dbReference>
<gene>
    <name evidence="6" type="primary">LOC111481984</name>
</gene>
<dbReference type="KEGG" id="cmax:111481984"/>
<evidence type="ECO:0000313" key="6">
    <source>
        <dbReference type="RefSeq" id="XP_022983378.1"/>
    </source>
</evidence>
<dbReference type="InterPro" id="IPR046848">
    <property type="entry name" value="E_motif"/>
</dbReference>
<dbReference type="InterPro" id="IPR011990">
    <property type="entry name" value="TPR-like_helical_dom_sf"/>
</dbReference>
<dbReference type="FunFam" id="1.25.40.10:FF:000427">
    <property type="entry name" value="Pentatricopeptide repeat-containing protein chloroplastic"/>
    <property type="match status" value="1"/>
</dbReference>
<accession>A0A6J1J7L0</accession>
<protein>
    <submittedName>
        <fullName evidence="6">Pentatricopeptide repeat-containing protein At1g59720, chloroplastic/mitochondrial-like</fullName>
    </submittedName>
</protein>
<feature type="repeat" description="PPR" evidence="3">
    <location>
        <begin position="348"/>
        <end position="382"/>
    </location>
</feature>
<dbReference type="PANTHER" id="PTHR47926">
    <property type="entry name" value="PENTATRICOPEPTIDE REPEAT-CONTAINING PROTEIN"/>
    <property type="match status" value="1"/>
</dbReference>
<dbReference type="Proteomes" id="UP000504608">
    <property type="component" value="Unplaced"/>
</dbReference>
<dbReference type="RefSeq" id="XP_022983378.1">
    <property type="nucleotide sequence ID" value="XM_023127610.1"/>
</dbReference>
<sequence length="619" mass="69327">MSCIIELLSTSVRKLGSASRFPSDHPWITRAGSFKNSQELEEEERFAFLIRKCPNMRVLRQLHAHILTRPLPLSTFSFALSKITAFCALSPLGNIDYARLVFAQIARTSIFSWNSLIKGCSKIQNPSKEPIALFKKLSETGYPVPNSFTMAFVLKACAIVTAFEEGLQVHSRVLKDGFGSSSFVQTSLVNFYGKCEEIGLAKKVFDEMPERNLVAWTAMISGHVRVGAVDEALGLFREMQKAGIEPDAVTLVSVVSACAAAGALDIGSWVHAYIEKRSVLTDLELGTALVDMYAKCGCIEKAKQVFVHMPVRDTRAWSSMIMGFAYHGLSEDAIAAFRQMLEAEVMPDRVTFIGILSACAHGGIVSEGQRIWSLMLECGIEPSVEHYGCIVDLLCRSGLVEEAYRIVTTTNIPSNPATWRSLLKGCKKKRLSNLGEIVARYLLQLEPLNAENYIVISNLYSSVSQWEKMSELRKEMKENSVKPIPGCSSIEVDGVVHEFVMGDQSHPEVKILREFMEEMARRVWDSGYRPSVSDVLHKVMYEEKEGALGEHSERFAIAYGLLKTRAPVVIRVVKNLRVCGDCHEVIKMISKIYEREIIVRDRVRFHKFVEGTCSCKDYW</sequence>
<organism evidence="5 6">
    <name type="scientific">Cucurbita maxima</name>
    <name type="common">Pumpkin</name>
    <name type="synonym">Winter squash</name>
    <dbReference type="NCBI Taxonomy" id="3661"/>
    <lineage>
        <taxon>Eukaryota</taxon>
        <taxon>Viridiplantae</taxon>
        <taxon>Streptophyta</taxon>
        <taxon>Embryophyta</taxon>
        <taxon>Tracheophyta</taxon>
        <taxon>Spermatophyta</taxon>
        <taxon>Magnoliopsida</taxon>
        <taxon>eudicotyledons</taxon>
        <taxon>Gunneridae</taxon>
        <taxon>Pentapetalae</taxon>
        <taxon>rosids</taxon>
        <taxon>fabids</taxon>
        <taxon>Cucurbitales</taxon>
        <taxon>Cucurbitaceae</taxon>
        <taxon>Cucurbiteae</taxon>
        <taxon>Cucurbita</taxon>
    </lineage>
</organism>
<evidence type="ECO:0000256" key="2">
    <source>
        <dbReference type="ARBA" id="ARBA00022737"/>
    </source>
</evidence>
<keyword evidence="2" id="KW-0677">Repeat</keyword>
<keyword evidence="5" id="KW-1185">Reference proteome</keyword>
<evidence type="ECO:0000259" key="4">
    <source>
        <dbReference type="Pfam" id="PF14432"/>
    </source>
</evidence>
<dbReference type="Pfam" id="PF01535">
    <property type="entry name" value="PPR"/>
    <property type="match status" value="2"/>
</dbReference>
<reference evidence="6" key="1">
    <citation type="submission" date="2025-08" db="UniProtKB">
        <authorList>
            <consortium name="RefSeq"/>
        </authorList>
    </citation>
    <scope>IDENTIFICATION</scope>
    <source>
        <tissue evidence="6">Young leaves</tissue>
    </source>
</reference>
<proteinExistence type="inferred from homology"/>
<feature type="domain" description="DYW" evidence="4">
    <location>
        <begin position="527"/>
        <end position="619"/>
    </location>
</feature>
<dbReference type="NCBIfam" id="TIGR00756">
    <property type="entry name" value="PPR"/>
    <property type="match status" value="2"/>
</dbReference>
<dbReference type="InterPro" id="IPR046960">
    <property type="entry name" value="PPR_At4g14850-like_plant"/>
</dbReference>